<comment type="caution">
    <text evidence="2">The sequence shown here is derived from an EMBL/GenBank/DDBJ whole genome shotgun (WGS) entry which is preliminary data.</text>
</comment>
<feature type="region of interest" description="Disordered" evidence="1">
    <location>
        <begin position="1"/>
        <end position="36"/>
    </location>
</feature>
<feature type="compositionally biased region" description="Pro residues" evidence="1">
    <location>
        <begin position="27"/>
        <end position="36"/>
    </location>
</feature>
<evidence type="ECO:0000256" key="1">
    <source>
        <dbReference type="SAM" id="MobiDB-lite"/>
    </source>
</evidence>
<dbReference type="AlphaFoldDB" id="A0A0V0YR25"/>
<evidence type="ECO:0000313" key="2">
    <source>
        <dbReference type="EMBL" id="KRY02775.1"/>
    </source>
</evidence>
<dbReference type="OrthoDB" id="10066767at2759"/>
<keyword evidence="3" id="KW-1185">Reference proteome</keyword>
<accession>A0A0V0YR25</accession>
<sequence>MPGPPSGTSHTLPPYAPHHRTGSPWRRPLPTPPQLI</sequence>
<dbReference type="Proteomes" id="UP000054776">
    <property type="component" value="Unassembled WGS sequence"/>
</dbReference>
<organism evidence="2 3">
    <name type="scientific">Trichinella spiralis</name>
    <name type="common">Trichina worm</name>
    <dbReference type="NCBI Taxonomy" id="6334"/>
    <lineage>
        <taxon>Eukaryota</taxon>
        <taxon>Metazoa</taxon>
        <taxon>Ecdysozoa</taxon>
        <taxon>Nematoda</taxon>
        <taxon>Enoplea</taxon>
        <taxon>Dorylaimia</taxon>
        <taxon>Trichinellida</taxon>
        <taxon>Trichinellidae</taxon>
        <taxon>Trichinella</taxon>
    </lineage>
</organism>
<dbReference type="InParanoid" id="A0A0V0YR25"/>
<protein>
    <submittedName>
        <fullName evidence="2">Uncharacterized protein</fullName>
    </submittedName>
</protein>
<evidence type="ECO:0000313" key="3">
    <source>
        <dbReference type="Proteomes" id="UP000054776"/>
    </source>
</evidence>
<reference evidence="2 3" key="1">
    <citation type="submission" date="2015-01" db="EMBL/GenBank/DDBJ databases">
        <title>Evolution of Trichinella species and genotypes.</title>
        <authorList>
            <person name="Korhonen P.K."/>
            <person name="Edoardo P."/>
            <person name="Giuseppe L.R."/>
            <person name="Gasser R.B."/>
        </authorList>
    </citation>
    <scope>NUCLEOTIDE SEQUENCE [LARGE SCALE GENOMIC DNA]</scope>
    <source>
        <strain evidence="2">ISS3</strain>
    </source>
</reference>
<proteinExistence type="predicted"/>
<gene>
    <name evidence="2" type="ORF">T01_7868</name>
</gene>
<dbReference type="EMBL" id="JYDH01005818">
    <property type="protein sequence ID" value="KRY02775.1"/>
    <property type="molecule type" value="Genomic_DNA"/>
</dbReference>
<feature type="compositionally biased region" description="Polar residues" evidence="1">
    <location>
        <begin position="1"/>
        <end position="11"/>
    </location>
</feature>
<name>A0A0V0YR25_TRISP</name>